<dbReference type="OrthoDB" id="4849308at2759"/>
<proteinExistence type="predicted"/>
<feature type="region of interest" description="Disordered" evidence="3">
    <location>
        <begin position="1120"/>
        <end position="1150"/>
    </location>
</feature>
<name>A0A8K0T8V2_9PEZI</name>
<dbReference type="SUPFAM" id="SSF52540">
    <property type="entry name" value="P-loop containing nucleoside triphosphate hydrolases"/>
    <property type="match status" value="1"/>
</dbReference>
<dbReference type="Proteomes" id="UP000813385">
    <property type="component" value="Unassembled WGS sequence"/>
</dbReference>
<dbReference type="InterPro" id="IPR056884">
    <property type="entry name" value="NPHP3-like_N"/>
</dbReference>
<keyword evidence="6" id="KW-1185">Reference proteome</keyword>
<keyword evidence="2" id="KW-0040">ANK repeat</keyword>
<dbReference type="Pfam" id="PF12796">
    <property type="entry name" value="Ank_2"/>
    <property type="match status" value="2"/>
</dbReference>
<comment type="caution">
    <text evidence="5">The sequence shown here is derived from an EMBL/GenBank/DDBJ whole genome shotgun (WGS) entry which is preliminary data.</text>
</comment>
<dbReference type="PROSITE" id="PS50088">
    <property type="entry name" value="ANK_REPEAT"/>
    <property type="match status" value="4"/>
</dbReference>
<dbReference type="InterPro" id="IPR036770">
    <property type="entry name" value="Ankyrin_rpt-contain_sf"/>
</dbReference>
<evidence type="ECO:0000256" key="1">
    <source>
        <dbReference type="ARBA" id="ARBA00022737"/>
    </source>
</evidence>
<evidence type="ECO:0000313" key="6">
    <source>
        <dbReference type="Proteomes" id="UP000813385"/>
    </source>
</evidence>
<dbReference type="AlphaFoldDB" id="A0A8K0T8V2"/>
<evidence type="ECO:0000259" key="4">
    <source>
        <dbReference type="Pfam" id="PF24883"/>
    </source>
</evidence>
<keyword evidence="1" id="KW-0677">Repeat</keyword>
<feature type="compositionally biased region" description="Basic and acidic residues" evidence="3">
    <location>
        <begin position="1124"/>
        <end position="1134"/>
    </location>
</feature>
<dbReference type="SUPFAM" id="SSF48403">
    <property type="entry name" value="Ankyrin repeat"/>
    <property type="match status" value="1"/>
</dbReference>
<dbReference type="PANTHER" id="PTHR10039">
    <property type="entry name" value="AMELOGENIN"/>
    <property type="match status" value="1"/>
</dbReference>
<reference evidence="5" key="1">
    <citation type="journal article" date="2021" name="Nat. Commun.">
        <title>Genetic determinants of endophytism in the Arabidopsis root mycobiome.</title>
        <authorList>
            <person name="Mesny F."/>
            <person name="Miyauchi S."/>
            <person name="Thiergart T."/>
            <person name="Pickel B."/>
            <person name="Atanasova L."/>
            <person name="Karlsson M."/>
            <person name="Huettel B."/>
            <person name="Barry K.W."/>
            <person name="Haridas S."/>
            <person name="Chen C."/>
            <person name="Bauer D."/>
            <person name="Andreopoulos W."/>
            <person name="Pangilinan J."/>
            <person name="LaButti K."/>
            <person name="Riley R."/>
            <person name="Lipzen A."/>
            <person name="Clum A."/>
            <person name="Drula E."/>
            <person name="Henrissat B."/>
            <person name="Kohler A."/>
            <person name="Grigoriev I.V."/>
            <person name="Martin F.M."/>
            <person name="Hacquard S."/>
        </authorList>
    </citation>
    <scope>NUCLEOTIDE SEQUENCE</scope>
    <source>
        <strain evidence="5">MPI-CAGE-AT-0016</strain>
    </source>
</reference>
<feature type="repeat" description="ANK" evidence="2">
    <location>
        <begin position="1028"/>
        <end position="1060"/>
    </location>
</feature>
<feature type="compositionally biased region" description="Acidic residues" evidence="3">
    <location>
        <begin position="1244"/>
        <end position="1259"/>
    </location>
</feature>
<dbReference type="InterPro" id="IPR002110">
    <property type="entry name" value="Ankyrin_rpt"/>
</dbReference>
<dbReference type="EMBL" id="JAGPXD010000005">
    <property type="protein sequence ID" value="KAH7354236.1"/>
    <property type="molecule type" value="Genomic_DNA"/>
</dbReference>
<accession>A0A8K0T8V2</accession>
<feature type="region of interest" description="Disordered" evidence="3">
    <location>
        <begin position="1244"/>
        <end position="1269"/>
    </location>
</feature>
<dbReference type="InterPro" id="IPR027417">
    <property type="entry name" value="P-loop_NTPase"/>
</dbReference>
<dbReference type="SMART" id="SM00248">
    <property type="entry name" value="ANK"/>
    <property type="match status" value="6"/>
</dbReference>
<feature type="domain" description="Nephrocystin 3-like N-terminal" evidence="4">
    <location>
        <begin position="192"/>
        <end position="358"/>
    </location>
</feature>
<gene>
    <name evidence="5" type="ORF">B0T11DRAFT_125581</name>
</gene>
<dbReference type="PROSITE" id="PS50297">
    <property type="entry name" value="ANK_REP_REGION"/>
    <property type="match status" value="4"/>
</dbReference>
<dbReference type="PANTHER" id="PTHR10039:SF16">
    <property type="entry name" value="GPI INOSITOL-DEACYLASE"/>
    <property type="match status" value="1"/>
</dbReference>
<feature type="repeat" description="ANK" evidence="2">
    <location>
        <begin position="995"/>
        <end position="1027"/>
    </location>
</feature>
<organism evidence="5 6">
    <name type="scientific">Plectosphaerella cucumerina</name>
    <dbReference type="NCBI Taxonomy" id="40658"/>
    <lineage>
        <taxon>Eukaryota</taxon>
        <taxon>Fungi</taxon>
        <taxon>Dikarya</taxon>
        <taxon>Ascomycota</taxon>
        <taxon>Pezizomycotina</taxon>
        <taxon>Sordariomycetes</taxon>
        <taxon>Hypocreomycetidae</taxon>
        <taxon>Glomerellales</taxon>
        <taxon>Plectosphaerellaceae</taxon>
        <taxon>Plectosphaerella</taxon>
    </lineage>
</organism>
<feature type="repeat" description="ANK" evidence="2">
    <location>
        <begin position="914"/>
        <end position="946"/>
    </location>
</feature>
<dbReference type="Pfam" id="PF24883">
    <property type="entry name" value="NPHP3_N"/>
    <property type="match status" value="1"/>
</dbReference>
<dbReference type="Gene3D" id="3.40.50.300">
    <property type="entry name" value="P-loop containing nucleotide triphosphate hydrolases"/>
    <property type="match status" value="1"/>
</dbReference>
<dbReference type="Pfam" id="PF13637">
    <property type="entry name" value="Ank_4"/>
    <property type="match status" value="1"/>
</dbReference>
<evidence type="ECO:0000256" key="3">
    <source>
        <dbReference type="SAM" id="MobiDB-lite"/>
    </source>
</evidence>
<evidence type="ECO:0000256" key="2">
    <source>
        <dbReference type="PROSITE-ProRule" id="PRU00023"/>
    </source>
</evidence>
<protein>
    <recommendedName>
        <fullName evidence="4">Nephrocystin 3-like N-terminal domain-containing protein</fullName>
    </recommendedName>
</protein>
<sequence>MAEVVGVVAAALQFAEIAVKTIKLARDIYQGAKAGPVRHQITQLETFVEVAQKIADSWTQDDPLTEKILNQCTSTVSDLTGRLERVDAAGSVGLGEKTKKALRARWEKDDIEELFKQLYRDQVALLLHRSFSSDSHLIQKVMDGIRQLLDTRLQYTNPGNLDERRFLEGIFITDPRDDRSALISRKGHRVEGTCAWVTETDVYRSWLSTAPGPSGLMLQGSPGKGKTMMAIYLTEQLELLSNAGNPVVYFFCDNRNPKQNTALSIVRSLLWQLCRLEPAVLCHGTKELEERGGKVDNILTFETLWRIFEKTRKDARLGSITCVIDGLDECDDDSVFAILNKLWRLGPDSRFKFLILSRPPTPRQQLPAATANVARLLLDSEEDEKVHQDVIEFVRQRVREVANASPARQWSEKLRQYVEATLQKNSGGTFLWVGFVTQDLQRRTSTEVRKYLKSLPADLNEIYDRILKGLPTEHRAGIRSLLHWITLAEHPMRLSELVNLINIPGPSDRRADIYSDSNSDADSYLETEEDVLRDLLAFVGHFVLVVGRTVYFVHQSAKDYLLRSGHTVDPDIEYFRIPNREAGHEERARQCLDYLHGQLSLVKKEDGWGSDEYEYTSFHYALHFWRHHVEKSGKKLRYPDTIGKIVRLFQPDDLLWQWLQCLGERSTVGPAAGYRPLKDGVYGPNPRMYSDSRIASNPPNYSCDAGCHPPMGTAYGRKAAMGTGLSFAISLGLDAVFDQMLEEVPVDDYIPAVTAGPPVFNWPLRTALLSGKESHFQRLLGKYGPVAVSHEKDIICYAVSHTDDISLVRGVPVHGYLNTLLAVTDDPRTLYGSDLQKALTEAVKRRNIDVTRLLVEKGADINATDNDGNTLLHQLADDNVTYHSDAEVTSQLEMAQYLLSEDCNRVDLDSMNKGGNTALHLAASQQNSIFVQFLIYLGASPNAINSEGRSLLHMAAIHPHQGLGRFWNGERDTANFLDQGLPWNRLPNLDLQDRYGQSALHLAASYGNQSMARALLDHQANTQSRDNRGRTAIHMAAAGAHPGNLWLLLSSGAHVDDIDPQGRTPLALVVEAIDDTGEIMDHSMCIEHLVTWDAACPGQDAEGRTLLHILAQKLQSRALATETRNARRTADRLMPRATSRRTAQNHSQEHQIELERGAVRVPVPHLRRTDLYGSPLDYPNWVRERQEAYEYCCSGDHMFGNQIRKYLTALSVDEATKDVYGKTAREYYPNDDFWEYEEYVQDELGEEYGENGELDESDELPPSPMWDSE</sequence>
<dbReference type="Gene3D" id="1.25.40.20">
    <property type="entry name" value="Ankyrin repeat-containing domain"/>
    <property type="match status" value="2"/>
</dbReference>
<evidence type="ECO:0000313" key="5">
    <source>
        <dbReference type="EMBL" id="KAH7354236.1"/>
    </source>
</evidence>
<feature type="repeat" description="ANK" evidence="2">
    <location>
        <begin position="834"/>
        <end position="866"/>
    </location>
</feature>